<dbReference type="EMBL" id="BLXT01002828">
    <property type="protein sequence ID" value="GFN97955.1"/>
    <property type="molecule type" value="Genomic_DNA"/>
</dbReference>
<dbReference type="AlphaFoldDB" id="A0AAV3ZFH9"/>
<accession>A0AAV3ZFH9</accession>
<name>A0AAV3ZFH9_9GAST</name>
<evidence type="ECO:0000256" key="2">
    <source>
        <dbReference type="SAM" id="Phobius"/>
    </source>
</evidence>
<keyword evidence="2" id="KW-1133">Transmembrane helix</keyword>
<evidence type="ECO:0000256" key="1">
    <source>
        <dbReference type="SAM" id="MobiDB-lite"/>
    </source>
</evidence>
<feature type="region of interest" description="Disordered" evidence="1">
    <location>
        <begin position="1"/>
        <end position="21"/>
    </location>
</feature>
<evidence type="ECO:0000313" key="4">
    <source>
        <dbReference type="Proteomes" id="UP000735302"/>
    </source>
</evidence>
<feature type="region of interest" description="Disordered" evidence="1">
    <location>
        <begin position="162"/>
        <end position="186"/>
    </location>
</feature>
<keyword evidence="4" id="KW-1185">Reference proteome</keyword>
<feature type="compositionally biased region" description="Basic and acidic residues" evidence="1">
    <location>
        <begin position="1"/>
        <end position="14"/>
    </location>
</feature>
<dbReference type="Proteomes" id="UP000735302">
    <property type="component" value="Unassembled WGS sequence"/>
</dbReference>
<protein>
    <submittedName>
        <fullName evidence="3">Inverted formin-2</fullName>
    </submittedName>
</protein>
<sequence length="186" mass="20539">MQVQLFDEHERADEEQQLPGTRGIDLGNPLDVFHAILRQPRRESWRESYPVPLSHPPLRPGSLKCDRPLIVCVFFYLWAAIGQTALLTYLRIRGLLYCTLPPRLPDCSAAVTAALQTTTRARSRFRSSPPFPVPVPSVMRGPLVHGTGCGDPTLAAPVVRPTSLSNHQDRTVRAGPEPGESTGTVR</sequence>
<gene>
    <name evidence="3" type="ORF">PoB_002446100</name>
</gene>
<keyword evidence="2" id="KW-0812">Transmembrane</keyword>
<organism evidence="3 4">
    <name type="scientific">Plakobranchus ocellatus</name>
    <dbReference type="NCBI Taxonomy" id="259542"/>
    <lineage>
        <taxon>Eukaryota</taxon>
        <taxon>Metazoa</taxon>
        <taxon>Spiralia</taxon>
        <taxon>Lophotrochozoa</taxon>
        <taxon>Mollusca</taxon>
        <taxon>Gastropoda</taxon>
        <taxon>Heterobranchia</taxon>
        <taxon>Euthyneura</taxon>
        <taxon>Panpulmonata</taxon>
        <taxon>Sacoglossa</taxon>
        <taxon>Placobranchoidea</taxon>
        <taxon>Plakobranchidae</taxon>
        <taxon>Plakobranchus</taxon>
    </lineage>
</organism>
<keyword evidence="2" id="KW-0472">Membrane</keyword>
<reference evidence="3 4" key="1">
    <citation type="journal article" date="2021" name="Elife">
        <title>Chloroplast acquisition without the gene transfer in kleptoplastic sea slugs, Plakobranchus ocellatus.</title>
        <authorList>
            <person name="Maeda T."/>
            <person name="Takahashi S."/>
            <person name="Yoshida T."/>
            <person name="Shimamura S."/>
            <person name="Takaki Y."/>
            <person name="Nagai Y."/>
            <person name="Toyoda A."/>
            <person name="Suzuki Y."/>
            <person name="Arimoto A."/>
            <person name="Ishii H."/>
            <person name="Satoh N."/>
            <person name="Nishiyama T."/>
            <person name="Hasebe M."/>
            <person name="Maruyama T."/>
            <person name="Minagawa J."/>
            <person name="Obokata J."/>
            <person name="Shigenobu S."/>
        </authorList>
    </citation>
    <scope>NUCLEOTIDE SEQUENCE [LARGE SCALE GENOMIC DNA]</scope>
</reference>
<evidence type="ECO:0000313" key="3">
    <source>
        <dbReference type="EMBL" id="GFN97955.1"/>
    </source>
</evidence>
<comment type="caution">
    <text evidence="3">The sequence shown here is derived from an EMBL/GenBank/DDBJ whole genome shotgun (WGS) entry which is preliminary data.</text>
</comment>
<proteinExistence type="predicted"/>
<feature type="transmembrane region" description="Helical" evidence="2">
    <location>
        <begin position="69"/>
        <end position="90"/>
    </location>
</feature>